<dbReference type="InterPro" id="IPR014044">
    <property type="entry name" value="CAP_dom"/>
</dbReference>
<dbReference type="EMBL" id="PKOZ01000004">
    <property type="protein sequence ID" value="PQD95493.1"/>
    <property type="molecule type" value="Genomic_DNA"/>
</dbReference>
<dbReference type="Gene3D" id="2.30.30.40">
    <property type="entry name" value="SH3 Domains"/>
    <property type="match status" value="2"/>
</dbReference>
<reference evidence="3 4" key="1">
    <citation type="submission" date="2017-12" db="EMBL/GenBank/DDBJ databases">
        <title>Taxonomic description and draft genome of Pradoshia cofamensis Gen. nov., sp. nov., a thermotolerant bacillale isolated from anterior gut of earthworm Eisenia fetida.</title>
        <authorList>
            <person name="Saha T."/>
            <person name="Chakraborty R."/>
        </authorList>
    </citation>
    <scope>NUCLEOTIDE SEQUENCE [LARGE SCALE GENOMIC DNA]</scope>
    <source>
        <strain evidence="3 4">EAG3</strain>
    </source>
</reference>
<name>A0A2S7N0F4_9BACI</name>
<dbReference type="SUPFAM" id="SSF55797">
    <property type="entry name" value="PR-1-like"/>
    <property type="match status" value="1"/>
</dbReference>
<dbReference type="PANTHER" id="PTHR31157:SF1">
    <property type="entry name" value="SCP DOMAIN-CONTAINING PROTEIN"/>
    <property type="match status" value="1"/>
</dbReference>
<dbReference type="Pfam" id="PF00188">
    <property type="entry name" value="CAP"/>
    <property type="match status" value="1"/>
</dbReference>
<gene>
    <name evidence="3" type="ORF">CYL18_09420</name>
</gene>
<dbReference type="NCBIfam" id="TIGR02909">
    <property type="entry name" value="spore_YkwD"/>
    <property type="match status" value="1"/>
</dbReference>
<keyword evidence="4" id="KW-1185">Reference proteome</keyword>
<dbReference type="PANTHER" id="PTHR31157">
    <property type="entry name" value="SCP DOMAIN-CONTAINING PROTEIN"/>
    <property type="match status" value="1"/>
</dbReference>
<evidence type="ECO:0000313" key="4">
    <source>
        <dbReference type="Proteomes" id="UP000239663"/>
    </source>
</evidence>
<feature type="signal peptide" evidence="1">
    <location>
        <begin position="1"/>
        <end position="28"/>
    </location>
</feature>
<feature type="domain" description="SCP" evidence="2">
    <location>
        <begin position="163"/>
        <end position="278"/>
    </location>
</feature>
<evidence type="ECO:0000259" key="2">
    <source>
        <dbReference type="Pfam" id="PF00188"/>
    </source>
</evidence>
<proteinExistence type="predicted"/>
<dbReference type="Gene3D" id="3.40.33.10">
    <property type="entry name" value="CAP"/>
    <property type="match status" value="1"/>
</dbReference>
<dbReference type="InterPro" id="IPR035940">
    <property type="entry name" value="CAP_sf"/>
</dbReference>
<dbReference type="Proteomes" id="UP000239663">
    <property type="component" value="Unassembled WGS sequence"/>
</dbReference>
<feature type="chain" id="PRO_5015549516" description="SCP domain-containing protein" evidence="1">
    <location>
        <begin position="29"/>
        <end position="281"/>
    </location>
</feature>
<evidence type="ECO:0000256" key="1">
    <source>
        <dbReference type="SAM" id="SignalP"/>
    </source>
</evidence>
<comment type="caution">
    <text evidence="3">The sequence shown here is derived from an EMBL/GenBank/DDBJ whole genome shotgun (WGS) entry which is preliminary data.</text>
</comment>
<dbReference type="AlphaFoldDB" id="A0A2S7N0F4"/>
<dbReference type="InterPro" id="IPR014258">
    <property type="entry name" value="CAP_domain_YkwD-like"/>
</dbReference>
<organism evidence="3 4">
    <name type="scientific">Pradoshia eiseniae</name>
    <dbReference type="NCBI Taxonomy" id="2064768"/>
    <lineage>
        <taxon>Bacteria</taxon>
        <taxon>Bacillati</taxon>
        <taxon>Bacillota</taxon>
        <taxon>Bacilli</taxon>
        <taxon>Bacillales</taxon>
        <taxon>Bacillaceae</taxon>
        <taxon>Pradoshia</taxon>
    </lineage>
</organism>
<dbReference type="CDD" id="cd05379">
    <property type="entry name" value="CAP_bacterial"/>
    <property type="match status" value="1"/>
</dbReference>
<dbReference type="OrthoDB" id="9783944at2"/>
<evidence type="ECO:0000313" key="3">
    <source>
        <dbReference type="EMBL" id="PQD95493.1"/>
    </source>
</evidence>
<accession>A0A2S7N0F4</accession>
<keyword evidence="1" id="KW-0732">Signal</keyword>
<sequence length="281" mass="30339">MKKVLPVFLSFILILSVFTSIGVPDAEAATAKTLYVQSSTGLKSSAKSSSSTLLTLSAGRALSIDTGTLKNGYYKTKTSGKTGWVLKSKVSQSAHSLSKQKIYKTTSIKSKVLKTLNAKQNVTIIGKSGERYKVKSGSTVGWVVSSKFKIGTYTLTFEEQVVKLVNEKRAAAGLKALKSSSSLNNVAEKKSKDMRDKGYFSHTSPTYGNLPSMLKKFSISYKAAGENIAAGQTTPASVVSSWMKSPGHKANILSKKYTHIGVGYVSGGNYRHYWTQIFTAQ</sequence>
<protein>
    <recommendedName>
        <fullName evidence="2">SCP domain-containing protein</fullName>
    </recommendedName>
</protein>